<organism evidence="1 2">
    <name type="scientific">Catenuloplanes indicus</name>
    <dbReference type="NCBI Taxonomy" id="137267"/>
    <lineage>
        <taxon>Bacteria</taxon>
        <taxon>Bacillati</taxon>
        <taxon>Actinomycetota</taxon>
        <taxon>Actinomycetes</taxon>
        <taxon>Micromonosporales</taxon>
        <taxon>Micromonosporaceae</taxon>
        <taxon>Catenuloplanes</taxon>
    </lineage>
</organism>
<dbReference type="RefSeq" id="WP_307235040.1">
    <property type="nucleotide sequence ID" value="NZ_JAUSUZ010000001.1"/>
</dbReference>
<protein>
    <submittedName>
        <fullName evidence="1">Uncharacterized protein</fullName>
    </submittedName>
</protein>
<comment type="caution">
    <text evidence="1">The sequence shown here is derived from an EMBL/GenBank/DDBJ whole genome shotgun (WGS) entry which is preliminary data.</text>
</comment>
<accession>A0AAE3VUR4</accession>
<dbReference type="AlphaFoldDB" id="A0AAE3VUR4"/>
<name>A0AAE3VUR4_9ACTN</name>
<dbReference type="Proteomes" id="UP001240236">
    <property type="component" value="Unassembled WGS sequence"/>
</dbReference>
<keyword evidence="2" id="KW-1185">Reference proteome</keyword>
<reference evidence="1 2" key="1">
    <citation type="submission" date="2023-07" db="EMBL/GenBank/DDBJ databases">
        <title>Sequencing the genomes of 1000 actinobacteria strains.</title>
        <authorList>
            <person name="Klenk H.-P."/>
        </authorList>
    </citation>
    <scope>NUCLEOTIDE SEQUENCE [LARGE SCALE GENOMIC DNA]</scope>
    <source>
        <strain evidence="1 2">DSM 44709</strain>
    </source>
</reference>
<evidence type="ECO:0000313" key="2">
    <source>
        <dbReference type="Proteomes" id="UP001240236"/>
    </source>
</evidence>
<gene>
    <name evidence="1" type="ORF">J2S42_000656</name>
</gene>
<evidence type="ECO:0000313" key="1">
    <source>
        <dbReference type="EMBL" id="MDQ0363987.1"/>
    </source>
</evidence>
<dbReference type="EMBL" id="JAUSUZ010000001">
    <property type="protein sequence ID" value="MDQ0363987.1"/>
    <property type="molecule type" value="Genomic_DNA"/>
</dbReference>
<sequence>MTGTPHVTDLVRSHMRHYLRAPFLAEDARRRYAMTITRAGRVVVEGGMTSATDWQLYDWLTREPVAQGHDGPAGMASALRTMYHADNLYTDVPIPEPPVPSIPRSLQRALEEWICNPLTADEDIAAVVDWPVATVREHR</sequence>
<proteinExistence type="predicted"/>